<feature type="transmembrane region" description="Helical" evidence="1">
    <location>
        <begin position="177"/>
        <end position="196"/>
    </location>
</feature>
<keyword evidence="1" id="KW-0812">Transmembrane</keyword>
<keyword evidence="1" id="KW-0472">Membrane</keyword>
<dbReference type="Pfam" id="PF02517">
    <property type="entry name" value="Rce1-like"/>
    <property type="match status" value="1"/>
</dbReference>
<accession>A0ABU1ZVN1</accession>
<dbReference type="GO" id="GO:0008233">
    <property type="term" value="F:peptidase activity"/>
    <property type="evidence" value="ECO:0007669"/>
    <property type="project" value="UniProtKB-KW"/>
</dbReference>
<dbReference type="GO" id="GO:0006508">
    <property type="term" value="P:proteolysis"/>
    <property type="evidence" value="ECO:0007669"/>
    <property type="project" value="UniProtKB-KW"/>
</dbReference>
<feature type="transmembrane region" description="Helical" evidence="1">
    <location>
        <begin position="270"/>
        <end position="291"/>
    </location>
</feature>
<dbReference type="EMBL" id="JAVDXZ010000001">
    <property type="protein sequence ID" value="MDR7328965.1"/>
    <property type="molecule type" value="Genomic_DNA"/>
</dbReference>
<evidence type="ECO:0000313" key="3">
    <source>
        <dbReference type="EMBL" id="MDR7328965.1"/>
    </source>
</evidence>
<evidence type="ECO:0000313" key="4">
    <source>
        <dbReference type="Proteomes" id="UP001180840"/>
    </source>
</evidence>
<comment type="caution">
    <text evidence="3">The sequence shown here is derived from an EMBL/GenBank/DDBJ whole genome shotgun (WGS) entry which is preliminary data.</text>
</comment>
<protein>
    <submittedName>
        <fullName evidence="3">Membrane protease YdiL (CAAX protease family)</fullName>
    </submittedName>
</protein>
<feature type="domain" description="CAAX prenyl protease 2/Lysostaphin resistance protein A-like" evidence="2">
    <location>
        <begin position="145"/>
        <end position="248"/>
    </location>
</feature>
<reference evidence="3" key="1">
    <citation type="submission" date="2023-07" db="EMBL/GenBank/DDBJ databases">
        <title>Sequencing the genomes of 1000 actinobacteria strains.</title>
        <authorList>
            <person name="Klenk H.-P."/>
        </authorList>
    </citation>
    <scope>NUCLEOTIDE SEQUENCE</scope>
    <source>
        <strain evidence="3">DSM 107476</strain>
    </source>
</reference>
<feature type="transmembrane region" description="Helical" evidence="1">
    <location>
        <begin position="208"/>
        <end position="228"/>
    </location>
</feature>
<organism evidence="3 4">
    <name type="scientific">Corynebacterium guangdongense</name>
    <dbReference type="NCBI Taxonomy" id="1783348"/>
    <lineage>
        <taxon>Bacteria</taxon>
        <taxon>Bacillati</taxon>
        <taxon>Actinomycetota</taxon>
        <taxon>Actinomycetes</taxon>
        <taxon>Mycobacteriales</taxon>
        <taxon>Corynebacteriaceae</taxon>
        <taxon>Corynebacterium</taxon>
    </lineage>
</organism>
<dbReference type="RefSeq" id="WP_290197950.1">
    <property type="nucleotide sequence ID" value="NZ_CP047654.1"/>
</dbReference>
<feature type="transmembrane region" description="Helical" evidence="1">
    <location>
        <begin position="130"/>
        <end position="157"/>
    </location>
</feature>
<keyword evidence="3" id="KW-0378">Hydrolase</keyword>
<gene>
    <name evidence="3" type="ORF">J2S39_000641</name>
</gene>
<dbReference type="PANTHER" id="PTHR35797:SF1">
    <property type="entry name" value="PROTEASE"/>
    <property type="match status" value="1"/>
</dbReference>
<evidence type="ECO:0000259" key="2">
    <source>
        <dbReference type="Pfam" id="PF02517"/>
    </source>
</evidence>
<evidence type="ECO:0000256" key="1">
    <source>
        <dbReference type="SAM" id="Phobius"/>
    </source>
</evidence>
<sequence length="300" mass="31248">MNSRAVAVFLAVAFGLAYLIDAVVAATDSLGTALGLGLILVRMLTPLVATVVVCRWVTHERWPVVVGLGRASLTDGRWRRVLAYSLLGIVLVAATTFLATGAAILGGWLIPDWAMSATLQKSLDAGAGTLPPAPVLAALFLVQATLFGATINALFALGEEVGWRGWLHTALEPLGPVPTVGLTGLVWGLWHAPLIMMGYNYDDQLNPVLAVGAFTLFCMVFGAVLTWLRTVSASVIPAAVAHGVFNAFSTLPAVLVASGDTWDRVMAGPVGLPTAVIFAAVAALLWAVGGARVGTRALSR</sequence>
<feature type="transmembrane region" description="Helical" evidence="1">
    <location>
        <begin position="235"/>
        <end position="258"/>
    </location>
</feature>
<proteinExistence type="predicted"/>
<keyword evidence="3" id="KW-0645">Protease</keyword>
<feature type="transmembrane region" description="Helical" evidence="1">
    <location>
        <begin position="35"/>
        <end position="54"/>
    </location>
</feature>
<dbReference type="InterPro" id="IPR042150">
    <property type="entry name" value="MmRce1-like"/>
</dbReference>
<feature type="transmembrane region" description="Helical" evidence="1">
    <location>
        <begin position="81"/>
        <end position="110"/>
    </location>
</feature>
<keyword evidence="4" id="KW-1185">Reference proteome</keyword>
<name>A0ABU1ZVN1_9CORY</name>
<dbReference type="PANTHER" id="PTHR35797">
    <property type="entry name" value="PROTEASE-RELATED"/>
    <property type="match status" value="1"/>
</dbReference>
<dbReference type="Proteomes" id="UP001180840">
    <property type="component" value="Unassembled WGS sequence"/>
</dbReference>
<dbReference type="InterPro" id="IPR003675">
    <property type="entry name" value="Rce1/LyrA-like_dom"/>
</dbReference>
<keyword evidence="1" id="KW-1133">Transmembrane helix</keyword>